<dbReference type="PANTHER" id="PTHR31973">
    <property type="entry name" value="POLYPROTEIN, PUTATIVE-RELATED"/>
    <property type="match status" value="1"/>
</dbReference>
<reference evidence="2" key="2">
    <citation type="submission" date="2023-06" db="EMBL/GenBank/DDBJ databases">
        <authorList>
            <person name="Ma L."/>
            <person name="Liu K.-W."/>
            <person name="Li Z."/>
            <person name="Hsiao Y.-Y."/>
            <person name="Qi Y."/>
            <person name="Fu T."/>
            <person name="Tang G."/>
            <person name="Zhang D."/>
            <person name="Sun W.-H."/>
            <person name="Liu D.-K."/>
            <person name="Li Y."/>
            <person name="Chen G.-Z."/>
            <person name="Liu X.-D."/>
            <person name="Liao X.-Y."/>
            <person name="Jiang Y.-T."/>
            <person name="Yu X."/>
            <person name="Hao Y."/>
            <person name="Huang J."/>
            <person name="Zhao X.-W."/>
            <person name="Ke S."/>
            <person name="Chen Y.-Y."/>
            <person name="Wu W.-L."/>
            <person name="Hsu J.-L."/>
            <person name="Lin Y.-F."/>
            <person name="Huang M.-D."/>
            <person name="Li C.-Y."/>
            <person name="Huang L."/>
            <person name="Wang Z.-W."/>
            <person name="Zhao X."/>
            <person name="Zhong W.-Y."/>
            <person name="Peng D.-H."/>
            <person name="Ahmad S."/>
            <person name="Lan S."/>
            <person name="Zhang J.-S."/>
            <person name="Tsai W.-C."/>
            <person name="Van De Peer Y."/>
            <person name="Liu Z.-J."/>
        </authorList>
    </citation>
    <scope>NUCLEOTIDE SEQUENCE</scope>
    <source>
        <strain evidence="2">CP</strain>
        <tissue evidence="2">Leaves</tissue>
    </source>
</reference>
<dbReference type="Proteomes" id="UP001180020">
    <property type="component" value="Unassembled WGS sequence"/>
</dbReference>
<comment type="caution">
    <text evidence="2">The sequence shown here is derived from an EMBL/GenBank/DDBJ whole genome shotgun (WGS) entry which is preliminary data.</text>
</comment>
<name>A0AAV9EGM8_ACOCL</name>
<dbReference type="EMBL" id="JAUJYO010000007">
    <property type="protein sequence ID" value="KAK1312846.1"/>
    <property type="molecule type" value="Genomic_DNA"/>
</dbReference>
<reference evidence="2" key="1">
    <citation type="journal article" date="2023" name="Nat. Commun.">
        <title>Diploid and tetraploid genomes of Acorus and the evolution of monocots.</title>
        <authorList>
            <person name="Ma L."/>
            <person name="Liu K.W."/>
            <person name="Li Z."/>
            <person name="Hsiao Y.Y."/>
            <person name="Qi Y."/>
            <person name="Fu T."/>
            <person name="Tang G.D."/>
            <person name="Zhang D."/>
            <person name="Sun W.H."/>
            <person name="Liu D.K."/>
            <person name="Li Y."/>
            <person name="Chen G.Z."/>
            <person name="Liu X.D."/>
            <person name="Liao X.Y."/>
            <person name="Jiang Y.T."/>
            <person name="Yu X."/>
            <person name="Hao Y."/>
            <person name="Huang J."/>
            <person name="Zhao X.W."/>
            <person name="Ke S."/>
            <person name="Chen Y.Y."/>
            <person name="Wu W.L."/>
            <person name="Hsu J.L."/>
            <person name="Lin Y.F."/>
            <person name="Huang M.D."/>
            <person name="Li C.Y."/>
            <person name="Huang L."/>
            <person name="Wang Z.W."/>
            <person name="Zhao X."/>
            <person name="Zhong W.Y."/>
            <person name="Peng D.H."/>
            <person name="Ahmad S."/>
            <person name="Lan S."/>
            <person name="Zhang J.S."/>
            <person name="Tsai W.C."/>
            <person name="Van de Peer Y."/>
            <person name="Liu Z.J."/>
        </authorList>
    </citation>
    <scope>NUCLEOTIDE SEQUENCE</scope>
    <source>
        <strain evidence="2">CP</strain>
    </source>
</reference>
<proteinExistence type="predicted"/>
<evidence type="ECO:0000313" key="3">
    <source>
        <dbReference type="Proteomes" id="UP001180020"/>
    </source>
</evidence>
<dbReference type="Pfam" id="PF10551">
    <property type="entry name" value="MULE"/>
    <property type="match status" value="1"/>
</dbReference>
<organism evidence="2 3">
    <name type="scientific">Acorus calamus</name>
    <name type="common">Sweet flag</name>
    <dbReference type="NCBI Taxonomy" id="4465"/>
    <lineage>
        <taxon>Eukaryota</taxon>
        <taxon>Viridiplantae</taxon>
        <taxon>Streptophyta</taxon>
        <taxon>Embryophyta</taxon>
        <taxon>Tracheophyta</taxon>
        <taxon>Spermatophyta</taxon>
        <taxon>Magnoliopsida</taxon>
        <taxon>Liliopsida</taxon>
        <taxon>Acoraceae</taxon>
        <taxon>Acorus</taxon>
    </lineage>
</organism>
<feature type="domain" description="MULE transposase" evidence="1">
    <location>
        <begin position="83"/>
        <end position="155"/>
    </location>
</feature>
<sequence length="190" mass="21288">MATSGWLANKIVPMLQKTPEIGPSRLRVEIQEKLILELRAELLKANPDSVVQYDLDVDYTFQRLFVCLHACRMGFIMGCRPFVGLDGCHLKGKHKGIMLSATSIDANNCLFSVAFAIVETESGDSWRWFLENLHSAIGVVEGLTFMSDKDKGLEAGWFESVLTHTKGDHLSVTSERSRGHLQQLEPILRL</sequence>
<gene>
    <name evidence="2" type="ORF">QJS10_CPA07g00548</name>
</gene>
<dbReference type="InterPro" id="IPR018289">
    <property type="entry name" value="MULE_transposase_dom"/>
</dbReference>
<keyword evidence="3" id="KW-1185">Reference proteome</keyword>
<accession>A0AAV9EGM8</accession>
<evidence type="ECO:0000259" key="1">
    <source>
        <dbReference type="Pfam" id="PF10551"/>
    </source>
</evidence>
<evidence type="ECO:0000313" key="2">
    <source>
        <dbReference type="EMBL" id="KAK1312846.1"/>
    </source>
</evidence>
<protein>
    <recommendedName>
        <fullName evidence="1">MULE transposase domain-containing protein</fullName>
    </recommendedName>
</protein>
<dbReference type="PANTHER" id="PTHR31973:SF188">
    <property type="entry name" value="POLYPROTEIN, PUTATIVE-RELATED"/>
    <property type="match status" value="1"/>
</dbReference>
<dbReference type="AlphaFoldDB" id="A0AAV9EGM8"/>